<reference evidence="1 2" key="1">
    <citation type="submission" date="2024-09" db="EMBL/GenBank/DDBJ databases">
        <title>Aeromonas strains Genome sequencing and assembly.</title>
        <authorList>
            <person name="Hu X."/>
            <person name="Tang B."/>
        </authorList>
    </citation>
    <scope>NUCLEOTIDE SEQUENCE [LARGE SCALE GENOMIC DNA]</scope>
    <source>
        <strain evidence="1 2">NB23SCDHY001</strain>
    </source>
</reference>
<sequence>MDIEFFLKERTTFIRYFYGTASAPFTKIISDIENEVEPYIPPYSEDGEPPFLSEWLDAKSGLETCGHHAISMLSSSLQLYLKAWVDRLDRYHGMTFEVNFKKKGWLNGYHEIFKEVGLDMAACPANLKIIEQIPLVRNRVQHPEHLTSINISHSKSDLSQHPKPYFAQDSELTLASEQEEQSWLFPPTISPTKEKIQDAIFNVESFCSWLESEYWAARNV</sequence>
<evidence type="ECO:0000313" key="1">
    <source>
        <dbReference type="EMBL" id="MFM4894925.1"/>
    </source>
</evidence>
<protein>
    <submittedName>
        <fullName evidence="1">Uncharacterized protein</fullName>
    </submittedName>
</protein>
<dbReference type="EMBL" id="JBGXBU010000012">
    <property type="protein sequence ID" value="MFM4894925.1"/>
    <property type="molecule type" value="Genomic_DNA"/>
</dbReference>
<name>A0ABW9GWV2_9GAMM</name>
<proteinExistence type="predicted"/>
<dbReference type="Proteomes" id="UP001630969">
    <property type="component" value="Unassembled WGS sequence"/>
</dbReference>
<dbReference type="GeneID" id="97222231"/>
<keyword evidence="2" id="KW-1185">Reference proteome</keyword>
<organism evidence="1 2">
    <name type="scientific">Aeromonas bivalvium</name>
    <dbReference type="NCBI Taxonomy" id="440079"/>
    <lineage>
        <taxon>Bacteria</taxon>
        <taxon>Pseudomonadati</taxon>
        <taxon>Pseudomonadota</taxon>
        <taxon>Gammaproteobacteria</taxon>
        <taxon>Aeromonadales</taxon>
        <taxon>Aeromonadaceae</taxon>
        <taxon>Aeromonas</taxon>
    </lineage>
</organism>
<accession>A0ABW9GWV2</accession>
<gene>
    <name evidence="1" type="ORF">ACEUDJ_18955</name>
</gene>
<dbReference type="RefSeq" id="WP_408791850.1">
    <property type="nucleotide sequence ID" value="NZ_JBGXBU010000012.1"/>
</dbReference>
<comment type="caution">
    <text evidence="1">The sequence shown here is derived from an EMBL/GenBank/DDBJ whole genome shotgun (WGS) entry which is preliminary data.</text>
</comment>
<evidence type="ECO:0000313" key="2">
    <source>
        <dbReference type="Proteomes" id="UP001630969"/>
    </source>
</evidence>